<dbReference type="PANTHER" id="PTHR31232">
    <property type="match status" value="1"/>
</dbReference>
<comment type="similarity">
    <text evidence="2 6">Belongs to the plant self-incompatibility (S1) protein family.</text>
</comment>
<dbReference type="InParanoid" id="A0A251TJ76"/>
<dbReference type="AlphaFoldDB" id="A0A251TJ76"/>
<dbReference type="GO" id="GO:0005576">
    <property type="term" value="C:extracellular region"/>
    <property type="evidence" value="ECO:0007669"/>
    <property type="project" value="UniProtKB-SubCell"/>
</dbReference>
<dbReference type="Pfam" id="PF05938">
    <property type="entry name" value="Self-incomp_S1"/>
    <property type="match status" value="1"/>
</dbReference>
<dbReference type="Proteomes" id="UP000215914">
    <property type="component" value="Chromosome 10"/>
</dbReference>
<comment type="subcellular location">
    <subcellularLocation>
        <location evidence="1 6">Secreted</location>
    </subcellularLocation>
</comment>
<evidence type="ECO:0000256" key="4">
    <source>
        <dbReference type="ARBA" id="ARBA00022525"/>
    </source>
</evidence>
<proteinExistence type="inferred from homology"/>
<evidence type="ECO:0000256" key="5">
    <source>
        <dbReference type="ARBA" id="ARBA00022729"/>
    </source>
</evidence>
<gene>
    <name evidence="8" type="ORF">HannXRQ_Chr10g0295941</name>
    <name evidence="7" type="ORF">HanXRQr2_Chr10g0443861</name>
</gene>
<organism evidence="8 9">
    <name type="scientific">Helianthus annuus</name>
    <name type="common">Common sunflower</name>
    <dbReference type="NCBI Taxonomy" id="4232"/>
    <lineage>
        <taxon>Eukaryota</taxon>
        <taxon>Viridiplantae</taxon>
        <taxon>Streptophyta</taxon>
        <taxon>Embryophyta</taxon>
        <taxon>Tracheophyta</taxon>
        <taxon>Spermatophyta</taxon>
        <taxon>Magnoliopsida</taxon>
        <taxon>eudicotyledons</taxon>
        <taxon>Gunneridae</taxon>
        <taxon>Pentapetalae</taxon>
        <taxon>asterids</taxon>
        <taxon>campanulids</taxon>
        <taxon>Asterales</taxon>
        <taxon>Asteraceae</taxon>
        <taxon>Asteroideae</taxon>
        <taxon>Heliantheae alliance</taxon>
        <taxon>Heliantheae</taxon>
        <taxon>Helianthus</taxon>
    </lineage>
</organism>
<evidence type="ECO:0000313" key="8">
    <source>
        <dbReference type="EMBL" id="OTG11185.1"/>
    </source>
</evidence>
<keyword evidence="9" id="KW-1185">Reference proteome</keyword>
<evidence type="ECO:0000256" key="6">
    <source>
        <dbReference type="RuleBase" id="RU367044"/>
    </source>
</evidence>
<reference evidence="8" key="2">
    <citation type="submission" date="2017-02" db="EMBL/GenBank/DDBJ databases">
        <title>Sunflower complete genome.</title>
        <authorList>
            <person name="Langlade N."/>
            <person name="Munos S."/>
        </authorList>
    </citation>
    <scope>NUCLEOTIDE SEQUENCE [LARGE SCALE GENOMIC DNA]</scope>
    <source>
        <tissue evidence="8">Leaves</tissue>
    </source>
</reference>
<evidence type="ECO:0000313" key="9">
    <source>
        <dbReference type="Proteomes" id="UP000215914"/>
    </source>
</evidence>
<protein>
    <recommendedName>
        <fullName evidence="6">S-protein homolog</fullName>
    </recommendedName>
</protein>
<keyword evidence="3 6" id="KW-0713">Self-incompatibility</keyword>
<dbReference type="PANTHER" id="PTHR31232:SF172">
    <property type="entry name" value="S-PROTEIN HOMOLOG"/>
    <property type="match status" value="1"/>
</dbReference>
<sequence length="151" mass="17928">MGANPELESLFPEKKRVRNPIVPIVILSQNRNCYYFEWTINFYDGVQDSPIDVHVKSKDDDLGHHTITYDHGWPFGFCEQFFERTLFWGHFTLGSKFVSFNVFDKEIAKIIGRNISANNMVHWLLKQDGYYLSPEFKPYDDPAWMFRGHWQ</sequence>
<dbReference type="Gramene" id="mRNA:HanXRQr2_Chr10g0443861">
    <property type="protein sequence ID" value="mRNA:HanXRQr2_Chr10g0443861"/>
    <property type="gene ID" value="HanXRQr2_Chr10g0443861"/>
</dbReference>
<reference evidence="7 9" key="1">
    <citation type="journal article" date="2017" name="Nature">
        <title>The sunflower genome provides insights into oil metabolism, flowering and Asterid evolution.</title>
        <authorList>
            <person name="Badouin H."/>
            <person name="Gouzy J."/>
            <person name="Grassa C.J."/>
            <person name="Murat F."/>
            <person name="Staton S.E."/>
            <person name="Cottret L."/>
            <person name="Lelandais-Briere C."/>
            <person name="Owens G.L."/>
            <person name="Carrere S."/>
            <person name="Mayjonade B."/>
            <person name="Legrand L."/>
            <person name="Gill N."/>
            <person name="Kane N.C."/>
            <person name="Bowers J.E."/>
            <person name="Hubner S."/>
            <person name="Bellec A."/>
            <person name="Berard A."/>
            <person name="Berges H."/>
            <person name="Blanchet N."/>
            <person name="Boniface M.C."/>
            <person name="Brunel D."/>
            <person name="Catrice O."/>
            <person name="Chaidir N."/>
            <person name="Claudel C."/>
            <person name="Donnadieu C."/>
            <person name="Faraut T."/>
            <person name="Fievet G."/>
            <person name="Helmstetter N."/>
            <person name="King M."/>
            <person name="Knapp S.J."/>
            <person name="Lai Z."/>
            <person name="Le Paslier M.C."/>
            <person name="Lippi Y."/>
            <person name="Lorenzon L."/>
            <person name="Mandel J.R."/>
            <person name="Marage G."/>
            <person name="Marchand G."/>
            <person name="Marquand E."/>
            <person name="Bret-Mestries E."/>
            <person name="Morien E."/>
            <person name="Nambeesan S."/>
            <person name="Nguyen T."/>
            <person name="Pegot-Espagnet P."/>
            <person name="Pouilly N."/>
            <person name="Raftis F."/>
            <person name="Sallet E."/>
            <person name="Schiex T."/>
            <person name="Thomas J."/>
            <person name="Vandecasteele C."/>
            <person name="Vares D."/>
            <person name="Vear F."/>
            <person name="Vautrin S."/>
            <person name="Crespi M."/>
            <person name="Mangin B."/>
            <person name="Burke J.M."/>
            <person name="Salse J."/>
            <person name="Munos S."/>
            <person name="Vincourt P."/>
            <person name="Rieseberg L.H."/>
            <person name="Langlade N.B."/>
        </authorList>
    </citation>
    <scope>NUCLEOTIDE SEQUENCE [LARGE SCALE GENOMIC DNA]</scope>
    <source>
        <strain evidence="9">cv. SF193</strain>
        <tissue evidence="7">Leaves</tissue>
    </source>
</reference>
<evidence type="ECO:0000313" key="7">
    <source>
        <dbReference type="EMBL" id="KAF5786678.1"/>
    </source>
</evidence>
<name>A0A251TJ76_HELAN</name>
<evidence type="ECO:0000256" key="1">
    <source>
        <dbReference type="ARBA" id="ARBA00004613"/>
    </source>
</evidence>
<accession>A0A251TJ76</accession>
<dbReference type="GO" id="GO:0060320">
    <property type="term" value="P:rejection of self pollen"/>
    <property type="evidence" value="ECO:0007669"/>
    <property type="project" value="UniProtKB-KW"/>
</dbReference>
<dbReference type="EMBL" id="MNCJ02000325">
    <property type="protein sequence ID" value="KAF5786678.1"/>
    <property type="molecule type" value="Genomic_DNA"/>
</dbReference>
<evidence type="ECO:0000256" key="3">
    <source>
        <dbReference type="ARBA" id="ARBA00022471"/>
    </source>
</evidence>
<keyword evidence="5" id="KW-0732">Signal</keyword>
<keyword evidence="4 6" id="KW-0964">Secreted</keyword>
<reference evidence="7" key="3">
    <citation type="submission" date="2020-06" db="EMBL/GenBank/DDBJ databases">
        <title>Helianthus annuus Genome sequencing and assembly Release 2.</title>
        <authorList>
            <person name="Gouzy J."/>
            <person name="Langlade N."/>
            <person name="Munos S."/>
        </authorList>
    </citation>
    <scope>NUCLEOTIDE SEQUENCE</scope>
    <source>
        <tissue evidence="7">Leaves</tissue>
    </source>
</reference>
<dbReference type="InterPro" id="IPR010264">
    <property type="entry name" value="Self-incomp_S1"/>
</dbReference>
<evidence type="ECO:0000256" key="2">
    <source>
        <dbReference type="ARBA" id="ARBA00005581"/>
    </source>
</evidence>
<dbReference type="EMBL" id="CM007899">
    <property type="protein sequence ID" value="OTG11185.1"/>
    <property type="molecule type" value="Genomic_DNA"/>
</dbReference>